<keyword evidence="2" id="KW-1133">Transmembrane helix</keyword>
<feature type="compositionally biased region" description="Polar residues" evidence="1">
    <location>
        <begin position="365"/>
        <end position="376"/>
    </location>
</feature>
<feature type="region of interest" description="Disordered" evidence="1">
    <location>
        <begin position="670"/>
        <end position="708"/>
    </location>
</feature>
<feature type="compositionally biased region" description="Low complexity" evidence="1">
    <location>
        <begin position="384"/>
        <end position="398"/>
    </location>
</feature>
<feature type="region of interest" description="Disordered" evidence="1">
    <location>
        <begin position="225"/>
        <end position="284"/>
    </location>
</feature>
<keyword evidence="2" id="KW-0812">Transmembrane</keyword>
<protein>
    <recommendedName>
        <fullName evidence="4">Polyhomeotic-like protein 3</fullName>
    </recommendedName>
</protein>
<evidence type="ECO:0008006" key="4">
    <source>
        <dbReference type="Google" id="ProtNLM"/>
    </source>
</evidence>
<feature type="compositionally biased region" description="Low complexity" evidence="1">
    <location>
        <begin position="323"/>
        <end position="344"/>
    </location>
</feature>
<reference evidence="3" key="2">
    <citation type="submission" date="2025-08" db="UniProtKB">
        <authorList>
            <consortium name="Ensembl"/>
        </authorList>
    </citation>
    <scope>IDENTIFICATION</scope>
</reference>
<evidence type="ECO:0000256" key="2">
    <source>
        <dbReference type="SAM" id="Phobius"/>
    </source>
</evidence>
<feature type="compositionally biased region" description="Low complexity" evidence="1">
    <location>
        <begin position="113"/>
        <end position="126"/>
    </location>
</feature>
<name>A0A8C2NGK5_CAPHI</name>
<dbReference type="AlphaFoldDB" id="A0A8C2NGK5"/>
<feature type="region of interest" description="Disordered" evidence="1">
    <location>
        <begin position="99"/>
        <end position="149"/>
    </location>
</feature>
<reference evidence="3" key="1">
    <citation type="submission" date="2019-03" db="EMBL/GenBank/DDBJ databases">
        <title>Genome sequencing and reference-guided assembly of Black Bengal Goat (Capra hircus).</title>
        <authorList>
            <person name="Siddiki A.Z."/>
            <person name="Baten A."/>
            <person name="Billah M."/>
            <person name="Alam M.A.U."/>
            <person name="Shawrob K.S.M."/>
            <person name="Saha S."/>
            <person name="Chowdhury M."/>
            <person name="Rahman A.H."/>
            <person name="Stear M."/>
            <person name="Miah G."/>
            <person name="Das G.B."/>
            <person name="Hossain M.M."/>
            <person name="Kumkum M."/>
            <person name="Islam M.S."/>
            <person name="Mollah A.M."/>
            <person name="Ahsan A."/>
            <person name="Tusar F."/>
            <person name="Khan M.K.I."/>
        </authorList>
    </citation>
    <scope>NUCLEOTIDE SEQUENCE [LARGE SCALE GENOMIC DNA]</scope>
</reference>
<feature type="compositionally biased region" description="Polar residues" evidence="1">
    <location>
        <begin position="274"/>
        <end position="284"/>
    </location>
</feature>
<feature type="region of interest" description="Disordered" evidence="1">
    <location>
        <begin position="309"/>
        <end position="410"/>
    </location>
</feature>
<feature type="compositionally biased region" description="Polar residues" evidence="1">
    <location>
        <begin position="225"/>
        <end position="257"/>
    </location>
</feature>
<feature type="compositionally biased region" description="Low complexity" evidence="1">
    <location>
        <begin position="140"/>
        <end position="149"/>
    </location>
</feature>
<evidence type="ECO:0000256" key="1">
    <source>
        <dbReference type="SAM" id="MobiDB-lite"/>
    </source>
</evidence>
<keyword evidence="2" id="KW-0472">Membrane</keyword>
<feature type="compositionally biased region" description="Polar residues" evidence="1">
    <location>
        <begin position="127"/>
        <end position="139"/>
    </location>
</feature>
<feature type="compositionally biased region" description="Low complexity" evidence="1">
    <location>
        <begin position="9"/>
        <end position="29"/>
    </location>
</feature>
<sequence>MDSEPNPGTSSVSTTNSSTTTTTITTSSSRMQQPQISVYSGSDRHAVQVIQQALHRPPSSAAQYLQQMYAAQQQHLMLHTAALQQQHLSSSQLQSLAAVQASLSSGRPPASPTGSVTQQSSMSQTSINLSTSPTPAQLISRSQASSSTSGSITQQTMLLGSTSPTLTASQAQMYLRAQMLIFTPATTVAAVQSDIPVVSSSSSSSCQSAATQVQNLTLRSQKLGVLSSSQNGPPKSTSQTQSLTICHNKTTVTSSKISQRDPSPESNKKGESPSLESRSTAVTRTSSIHQLIAPASYPPIQPHPLIKHQQIPLHSPPPKVSHHQLILQQQQQQIQPITLQSPTQDPAPSQHCIPLQNHGLPPAPSSAQSQHCSPIQSHPPPLAMSPSQSQSAQQSVVVSPPPPHSPSQSPTIIIHPQALIQPHPLVSSALQPGSNLQQSTANQVQPTAQLNLPSHLPLPASPVVHIGPVQQSTLVSPGQQIVSPTSHQQYSALQSSPIPIATPPQMSTSPPAQIPPLPLQSMQSLQVQPEILSQGQVLVQNALVSEEELPAAEALVQLPFQTLPPPQTVAVNLQVQPPAPVDPPVGMHLNQCHLHKVFSLKVYQVEDVCEEEMPEESEDCVRMDRTPPPPTLSPAAITVGRGDDLTSEHPLLEQVELPAVASVSASVIKSPSDPSHVSVPPPPLLLPAATTRSNSTSMPSSVPSVENKPPQAIVKPQILTHVIEGFVIQEGLEPFPVSRSSLLIEQPVKRRPVLDNQVINSVCVQPELQNNAKHADNSSDTEMEDMIAEGTMLAVLKNLHLVVGIVSLIIKVLGIVAVVQVALMGQQENISLGRSVETLIQCTIPFSEIQGKCNAVFYLYYIFQLPITYPSAEEDLASHEDAVPSAMTTRLRRQSERERERELRDVRMRKMPENSGLLPVAQTEPSIWTVDDVWAFIHSLPGM</sequence>
<feature type="region of interest" description="Disordered" evidence="1">
    <location>
        <begin position="1"/>
        <end position="34"/>
    </location>
</feature>
<organism evidence="3">
    <name type="scientific">Capra hircus</name>
    <name type="common">Goat</name>
    <dbReference type="NCBI Taxonomy" id="9925"/>
    <lineage>
        <taxon>Eukaryota</taxon>
        <taxon>Metazoa</taxon>
        <taxon>Chordata</taxon>
        <taxon>Craniata</taxon>
        <taxon>Vertebrata</taxon>
        <taxon>Euteleostomi</taxon>
        <taxon>Mammalia</taxon>
        <taxon>Eutheria</taxon>
        <taxon>Laurasiatheria</taxon>
        <taxon>Artiodactyla</taxon>
        <taxon>Ruminantia</taxon>
        <taxon>Pecora</taxon>
        <taxon>Bovidae</taxon>
        <taxon>Caprinae</taxon>
        <taxon>Capra</taxon>
    </lineage>
</organism>
<feature type="compositionally biased region" description="Basic and acidic residues" evidence="1">
    <location>
        <begin position="258"/>
        <end position="271"/>
    </location>
</feature>
<evidence type="ECO:0000313" key="3">
    <source>
        <dbReference type="Ensembl" id="ENSCHIP00010004817.1"/>
    </source>
</evidence>
<feature type="compositionally biased region" description="Low complexity" evidence="1">
    <location>
        <begin position="686"/>
        <end position="705"/>
    </location>
</feature>
<feature type="region of interest" description="Disordered" evidence="1">
    <location>
        <begin position="616"/>
        <end position="643"/>
    </location>
</feature>
<feature type="transmembrane region" description="Helical" evidence="2">
    <location>
        <begin position="801"/>
        <end position="824"/>
    </location>
</feature>
<dbReference type="Ensembl" id="ENSCHIT00010006677.1">
    <property type="protein sequence ID" value="ENSCHIP00010004817.1"/>
    <property type="gene ID" value="ENSCHIG00010003400.1"/>
</dbReference>
<accession>A0A8C2NGK5</accession>
<proteinExistence type="predicted"/>